<dbReference type="PROSITE" id="PS00071">
    <property type="entry name" value="GAPDH"/>
    <property type="match status" value="1"/>
</dbReference>
<comment type="caution">
    <text evidence="14">The sequence shown here is derived from an EMBL/GenBank/DDBJ whole genome shotgun (WGS) entry which is preliminary data.</text>
</comment>
<keyword evidence="4 12" id="KW-0560">Oxidoreductase</keyword>
<evidence type="ECO:0000256" key="3">
    <source>
        <dbReference type="ARBA" id="ARBA00011881"/>
    </source>
</evidence>
<evidence type="ECO:0000256" key="5">
    <source>
        <dbReference type="ARBA" id="ARBA00023027"/>
    </source>
</evidence>
<feature type="site" description="Activates thiol group during catalysis" evidence="10">
    <location>
        <position position="179"/>
    </location>
</feature>
<dbReference type="EC" id="1.2.1.12" evidence="12"/>
<feature type="binding site" evidence="8">
    <location>
        <begin position="151"/>
        <end position="153"/>
    </location>
    <ligand>
        <name>D-glyceraldehyde 3-phosphate</name>
        <dbReference type="ChEBI" id="CHEBI:59776"/>
    </ligand>
</feature>
<feature type="binding site" evidence="9">
    <location>
        <begin position="12"/>
        <end position="13"/>
    </location>
    <ligand>
        <name>NAD(+)</name>
        <dbReference type="ChEBI" id="CHEBI:57540"/>
    </ligand>
</feature>
<dbReference type="Pfam" id="PF02800">
    <property type="entry name" value="Gp_dh_C"/>
    <property type="match status" value="1"/>
</dbReference>
<feature type="binding site" evidence="8">
    <location>
        <position position="182"/>
    </location>
    <ligand>
        <name>D-glyceraldehyde 3-phosphate</name>
        <dbReference type="ChEBI" id="CHEBI:59776"/>
    </ligand>
</feature>
<dbReference type="InterPro" id="IPR006424">
    <property type="entry name" value="Glyceraldehyde-3-P_DH_1"/>
</dbReference>
<dbReference type="CDD" id="cd18126">
    <property type="entry name" value="GAPDH_I_C"/>
    <property type="match status" value="1"/>
</dbReference>
<evidence type="ECO:0000259" key="13">
    <source>
        <dbReference type="SMART" id="SM00846"/>
    </source>
</evidence>
<dbReference type="GO" id="GO:0006006">
    <property type="term" value="P:glucose metabolic process"/>
    <property type="evidence" value="ECO:0007669"/>
    <property type="project" value="InterPro"/>
</dbReference>
<dbReference type="FunFam" id="3.40.50.720:FF:000020">
    <property type="entry name" value="Glyceraldehyde-3-phosphate dehydrogenase"/>
    <property type="match status" value="1"/>
</dbReference>
<dbReference type="NCBIfam" id="TIGR01534">
    <property type="entry name" value="GAPDH-I"/>
    <property type="match status" value="1"/>
</dbReference>
<dbReference type="GO" id="GO:0006096">
    <property type="term" value="P:glycolytic process"/>
    <property type="evidence" value="ECO:0007669"/>
    <property type="project" value="UniProtKB-KW"/>
</dbReference>
<dbReference type="Gene3D" id="3.40.50.720">
    <property type="entry name" value="NAD(P)-binding Rossmann-like Domain"/>
    <property type="match status" value="1"/>
</dbReference>
<dbReference type="AlphaFoldDB" id="A0A9W9LZ00"/>
<feature type="active site" description="Nucleophile" evidence="7">
    <location>
        <position position="152"/>
    </location>
</feature>
<dbReference type="OrthoDB" id="1152826at2759"/>
<feature type="binding site" evidence="9">
    <location>
        <position position="122"/>
    </location>
    <ligand>
        <name>NAD(+)</name>
        <dbReference type="ChEBI" id="CHEBI:57540"/>
    </ligand>
</feature>
<keyword evidence="15" id="KW-1185">Reference proteome</keyword>
<evidence type="ECO:0000256" key="6">
    <source>
        <dbReference type="ARBA" id="ARBA00023152"/>
    </source>
</evidence>
<comment type="pathway">
    <text evidence="1 12">Carbohydrate degradation; glycolysis; pyruvate from D-glyceraldehyde 3-phosphate: step 1/5.</text>
</comment>
<evidence type="ECO:0000256" key="9">
    <source>
        <dbReference type="PIRSR" id="PIRSR000149-3"/>
    </source>
</evidence>
<reference evidence="14" key="2">
    <citation type="journal article" date="2023" name="IMA Fungus">
        <title>Comparative genomic study of the Penicillium genus elucidates a diverse pangenome and 15 lateral gene transfer events.</title>
        <authorList>
            <person name="Petersen C."/>
            <person name="Sorensen T."/>
            <person name="Nielsen M.R."/>
            <person name="Sondergaard T.E."/>
            <person name="Sorensen J.L."/>
            <person name="Fitzpatrick D.A."/>
            <person name="Frisvad J.C."/>
            <person name="Nielsen K.L."/>
        </authorList>
    </citation>
    <scope>NUCLEOTIDE SEQUENCE</scope>
    <source>
        <strain evidence="14">IBT 21917</strain>
    </source>
</reference>
<dbReference type="InterPro" id="IPR020831">
    <property type="entry name" value="GlycerAld/Erythrose_P_DH"/>
</dbReference>
<evidence type="ECO:0000256" key="11">
    <source>
        <dbReference type="RuleBase" id="RU000397"/>
    </source>
</evidence>
<dbReference type="InterPro" id="IPR020828">
    <property type="entry name" value="GlycerAld_3-P_DH_NAD(P)-bd"/>
</dbReference>
<dbReference type="SMART" id="SM00846">
    <property type="entry name" value="Gp_dh_N"/>
    <property type="match status" value="1"/>
</dbReference>
<feature type="binding site" evidence="9">
    <location>
        <position position="316"/>
    </location>
    <ligand>
        <name>NAD(+)</name>
        <dbReference type="ChEBI" id="CHEBI:57540"/>
    </ligand>
</feature>
<accession>A0A9W9LZ00</accession>
<keyword evidence="6 12" id="KW-0324">Glycolysis</keyword>
<reference evidence="14" key="1">
    <citation type="submission" date="2022-11" db="EMBL/GenBank/DDBJ databases">
        <authorList>
            <person name="Petersen C."/>
        </authorList>
    </citation>
    <scope>NUCLEOTIDE SEQUENCE</scope>
    <source>
        <strain evidence="14">IBT 21917</strain>
    </source>
</reference>
<evidence type="ECO:0000256" key="12">
    <source>
        <dbReference type="RuleBase" id="RU361160"/>
    </source>
</evidence>
<dbReference type="GO" id="GO:0004365">
    <property type="term" value="F:glyceraldehyde-3-phosphate dehydrogenase (NAD+) (phosphorylating) activity"/>
    <property type="evidence" value="ECO:0007669"/>
    <property type="project" value="UniProtKB-UniRule"/>
</dbReference>
<dbReference type="CDD" id="cd05214">
    <property type="entry name" value="GAPDH_I_N"/>
    <property type="match status" value="1"/>
</dbReference>
<dbReference type="GO" id="GO:0051287">
    <property type="term" value="F:NAD binding"/>
    <property type="evidence" value="ECO:0007669"/>
    <property type="project" value="UniProtKB-UniRule"/>
</dbReference>
<keyword evidence="5 9" id="KW-0520">NAD</keyword>
<dbReference type="Proteomes" id="UP001146351">
    <property type="component" value="Unassembled WGS sequence"/>
</dbReference>
<dbReference type="Pfam" id="PF00044">
    <property type="entry name" value="Gp_dh_N"/>
    <property type="match status" value="1"/>
</dbReference>
<evidence type="ECO:0000256" key="1">
    <source>
        <dbReference type="ARBA" id="ARBA00004869"/>
    </source>
</evidence>
<dbReference type="Gene3D" id="3.30.360.10">
    <property type="entry name" value="Dihydrodipicolinate Reductase, domain 2"/>
    <property type="match status" value="1"/>
</dbReference>
<dbReference type="PIRSF" id="PIRSF000149">
    <property type="entry name" value="GAP_DH"/>
    <property type="match status" value="1"/>
</dbReference>
<name>A0A9W9LZ00_9EURO</name>
<evidence type="ECO:0000256" key="2">
    <source>
        <dbReference type="ARBA" id="ARBA00007406"/>
    </source>
</evidence>
<dbReference type="InterPro" id="IPR020829">
    <property type="entry name" value="GlycerAld_3-P_DH_cat"/>
</dbReference>
<feature type="binding site" evidence="9">
    <location>
        <position position="80"/>
    </location>
    <ligand>
        <name>NAD(+)</name>
        <dbReference type="ChEBI" id="CHEBI:57540"/>
    </ligand>
</feature>
<dbReference type="PANTHER" id="PTHR10836:SF76">
    <property type="entry name" value="GLYCERALDEHYDE-3-PHOSPHATE DEHYDROGENASE-RELATED"/>
    <property type="match status" value="1"/>
</dbReference>
<feature type="domain" description="Glyceraldehyde 3-phosphate dehydrogenase NAD(P) binding" evidence="13">
    <location>
        <begin position="3"/>
        <end position="152"/>
    </location>
</feature>
<evidence type="ECO:0000256" key="4">
    <source>
        <dbReference type="ARBA" id="ARBA00023002"/>
    </source>
</evidence>
<feature type="binding site" evidence="8">
    <location>
        <begin position="211"/>
        <end position="212"/>
    </location>
    <ligand>
        <name>D-glyceraldehyde 3-phosphate</name>
        <dbReference type="ChEBI" id="CHEBI:59776"/>
    </ligand>
</feature>
<feature type="binding site" evidence="8">
    <location>
        <position position="234"/>
    </location>
    <ligand>
        <name>D-glyceraldehyde 3-phosphate</name>
        <dbReference type="ChEBI" id="CHEBI:59776"/>
    </ligand>
</feature>
<protein>
    <recommendedName>
        <fullName evidence="12">Glyceraldehyde-3-phosphate dehydrogenase</fullName>
        <ecNumber evidence="12">1.2.1.12</ecNumber>
    </recommendedName>
</protein>
<comment type="subunit">
    <text evidence="3 12">Homotetramer.</text>
</comment>
<dbReference type="PANTHER" id="PTHR10836">
    <property type="entry name" value="GLYCERALDEHYDE 3-PHOSPHATE DEHYDROGENASE"/>
    <property type="match status" value="1"/>
</dbReference>
<dbReference type="FunFam" id="3.30.360.10:FF:000001">
    <property type="entry name" value="Glyceraldehyde-3-phosphate dehydrogenase"/>
    <property type="match status" value="1"/>
</dbReference>
<dbReference type="EMBL" id="JAPQKO010000001">
    <property type="protein sequence ID" value="KAJ5182424.1"/>
    <property type="molecule type" value="Genomic_DNA"/>
</dbReference>
<feature type="binding site" evidence="9">
    <location>
        <position position="34"/>
    </location>
    <ligand>
        <name>NAD(+)</name>
        <dbReference type="ChEBI" id="CHEBI:57540"/>
    </ligand>
</feature>
<proteinExistence type="inferred from homology"/>
<dbReference type="InterPro" id="IPR036291">
    <property type="entry name" value="NAD(P)-bd_dom_sf"/>
</dbReference>
<dbReference type="SUPFAM" id="SSF55347">
    <property type="entry name" value="Glyceraldehyde-3-phosphate dehydrogenase-like, C-terminal domain"/>
    <property type="match status" value="1"/>
</dbReference>
<dbReference type="GO" id="GO:0050661">
    <property type="term" value="F:NADP binding"/>
    <property type="evidence" value="ECO:0007669"/>
    <property type="project" value="InterPro"/>
</dbReference>
<evidence type="ECO:0000256" key="8">
    <source>
        <dbReference type="PIRSR" id="PIRSR000149-2"/>
    </source>
</evidence>
<dbReference type="PRINTS" id="PR00078">
    <property type="entry name" value="G3PDHDRGNASE"/>
</dbReference>
<organism evidence="14 15">
    <name type="scientific">Penicillium capsulatum</name>
    <dbReference type="NCBI Taxonomy" id="69766"/>
    <lineage>
        <taxon>Eukaryota</taxon>
        <taxon>Fungi</taxon>
        <taxon>Dikarya</taxon>
        <taxon>Ascomycota</taxon>
        <taxon>Pezizomycotina</taxon>
        <taxon>Eurotiomycetes</taxon>
        <taxon>Eurotiomycetidae</taxon>
        <taxon>Eurotiales</taxon>
        <taxon>Aspergillaceae</taxon>
        <taxon>Penicillium</taxon>
    </lineage>
</organism>
<evidence type="ECO:0000313" key="14">
    <source>
        <dbReference type="EMBL" id="KAJ5182424.1"/>
    </source>
</evidence>
<dbReference type="SUPFAM" id="SSF51735">
    <property type="entry name" value="NAD(P)-binding Rossmann-fold domains"/>
    <property type="match status" value="1"/>
</dbReference>
<dbReference type="InterPro" id="IPR020830">
    <property type="entry name" value="GlycerAld_3-P_DH_AS"/>
</dbReference>
<sequence>MVPKVGINGFGRIGRIVFRNAINHGGVDVVAVNDPFIEVHYAAYMLKYDSTHGQFKGTIEIDGTSGLIVNGKKIRFYAERDPASIPWSETGASYIVESTGVFTTTEKASAHLKGGAKKVVISAPSADAPMFVMGVNNTSYKSDINVLSNASCTTNCLAPLAKVINDKFGLVEGLMTTIHSYTATQKTVDGPSAKDWRGGRTAAQNIIPSSTGAAKAVGKVIPSLNGKLTGMAMRVPTANVSVVDLTCRIEKAASYDEVKEVIKAASQGELKGVLGYTEDDIVSTDLNGDDHSSIFDAKAGISLNPNFIKLVSWYDNEWGYSHRVVDLIAYIAGVDGQ</sequence>
<comment type="similarity">
    <text evidence="2 11">Belongs to the glyceraldehyde-3-phosphate dehydrogenase family.</text>
</comment>
<evidence type="ECO:0000313" key="15">
    <source>
        <dbReference type="Proteomes" id="UP001146351"/>
    </source>
</evidence>
<gene>
    <name evidence="14" type="ORF">N7492_000040</name>
</gene>
<keyword evidence="9" id="KW-0547">Nucleotide-binding</keyword>
<comment type="catalytic activity">
    <reaction evidence="12">
        <text>D-glyceraldehyde 3-phosphate + phosphate + NAD(+) = (2R)-3-phospho-glyceroyl phosphate + NADH + H(+)</text>
        <dbReference type="Rhea" id="RHEA:10300"/>
        <dbReference type="ChEBI" id="CHEBI:15378"/>
        <dbReference type="ChEBI" id="CHEBI:43474"/>
        <dbReference type="ChEBI" id="CHEBI:57540"/>
        <dbReference type="ChEBI" id="CHEBI:57604"/>
        <dbReference type="ChEBI" id="CHEBI:57945"/>
        <dbReference type="ChEBI" id="CHEBI:59776"/>
        <dbReference type="EC" id="1.2.1.12"/>
    </reaction>
</comment>
<dbReference type="GO" id="GO:0005829">
    <property type="term" value="C:cytosol"/>
    <property type="evidence" value="ECO:0007669"/>
    <property type="project" value="TreeGrafter"/>
</dbReference>
<evidence type="ECO:0000256" key="7">
    <source>
        <dbReference type="PIRSR" id="PIRSR000149-1"/>
    </source>
</evidence>
<evidence type="ECO:0000256" key="10">
    <source>
        <dbReference type="PIRSR" id="PIRSR000149-4"/>
    </source>
</evidence>